<dbReference type="GO" id="GO:0004714">
    <property type="term" value="F:transmembrane receptor protein tyrosine kinase activity"/>
    <property type="evidence" value="ECO:0007669"/>
    <property type="project" value="UniProtKB-EC"/>
</dbReference>
<dbReference type="GO" id="GO:0006032">
    <property type="term" value="P:chitin catabolic process"/>
    <property type="evidence" value="ECO:0007669"/>
    <property type="project" value="InterPro"/>
</dbReference>
<dbReference type="InterPro" id="IPR011009">
    <property type="entry name" value="Kinase-like_dom_sf"/>
</dbReference>
<comment type="caution">
    <text evidence="11">The sequence shown here is derived from an EMBL/GenBank/DDBJ whole genome shotgun (WGS) entry which is preliminary data.</text>
</comment>
<evidence type="ECO:0000256" key="4">
    <source>
        <dbReference type="ARBA" id="ARBA00022777"/>
    </source>
</evidence>
<sequence length="623" mass="70575">MNVKQAVTSNGYPAPNQEQFNNFNNYARQLGNISTKVEAAMALAQILLESDGLRAKLEYACAQSKCPNSYRDSSCDRPDAYYFGRGYIQLTWCYNYGLASQAIFGDDRLLNNPDLVAQDDKVAWQTAFWFWGYRVHNEPGVQQGRFGATTKAINGGIECQAVSTATEAHRFDIYINVRRAFGLRGIPNPAGCADVSLVSGDDVQSMDVTKPTLQLVSNEESIYMEPSNTNLVLFVIFIMILLIVASLSVTLYIRSRKFKRVLSDDEIREFFNGRRENTEAHIADNCLINSEKFMDLKFDQRYALSKENIVTDTSSVLGSGNFGVVYRGTMNDTPVAIKHLKRKCTTETFKSFLLEVKVHSHIGKHQNVVNLLGAYIREIRYGVLYVVTEICQNGSLESLLRKTERVKNSNDQTSKSELSLVDLNRFCYEISCGMEHITSKKVVHGDLSARNILLDSRNTCKIADFGLSRKLYEYDKYVKKSQEPIPWKLMAYETLIKMEFTCKSDVWSFGITAWEIFSLGKIPYAGLSWTVDFTDELLTGLRLPKPVHASDQIYKKVLECWEIDPKRRPNFSDLVQFFQTSVAVDDDCANIHCSDRAEICQKGQHLIDGKGEQNLIELLMNAL</sequence>
<dbReference type="InterPro" id="IPR050122">
    <property type="entry name" value="RTK"/>
</dbReference>
<dbReference type="Pfam" id="PF00182">
    <property type="entry name" value="Glyco_hydro_19"/>
    <property type="match status" value="1"/>
</dbReference>
<name>A0A1D2N1Y0_ORCCI</name>
<dbReference type="Gene3D" id="1.10.530.10">
    <property type="match status" value="1"/>
</dbReference>
<dbReference type="PANTHER" id="PTHR24416:SF600">
    <property type="entry name" value="PDGF- AND VEGF-RECEPTOR RELATED, ISOFORM J"/>
    <property type="match status" value="1"/>
</dbReference>
<dbReference type="PROSITE" id="PS00107">
    <property type="entry name" value="PROTEIN_KINASE_ATP"/>
    <property type="match status" value="1"/>
</dbReference>
<keyword evidence="9" id="KW-0812">Transmembrane</keyword>
<evidence type="ECO:0000256" key="1">
    <source>
        <dbReference type="ARBA" id="ARBA00004167"/>
    </source>
</evidence>
<evidence type="ECO:0000256" key="6">
    <source>
        <dbReference type="ARBA" id="ARBA00023137"/>
    </source>
</evidence>
<evidence type="ECO:0000313" key="11">
    <source>
        <dbReference type="EMBL" id="ODM99250.1"/>
    </source>
</evidence>
<keyword evidence="5 8" id="KW-0067">ATP-binding</keyword>
<keyword evidence="6" id="KW-0829">Tyrosine-protein kinase</keyword>
<protein>
    <submittedName>
        <fullName evidence="11">Fibroblast growth factor receptor</fullName>
    </submittedName>
</protein>
<keyword evidence="9" id="KW-0472">Membrane</keyword>
<dbReference type="GO" id="GO:0043235">
    <property type="term" value="C:receptor complex"/>
    <property type="evidence" value="ECO:0007669"/>
    <property type="project" value="TreeGrafter"/>
</dbReference>
<dbReference type="OMA" id="HEDWDQC"/>
<evidence type="ECO:0000256" key="5">
    <source>
        <dbReference type="ARBA" id="ARBA00022840"/>
    </source>
</evidence>
<keyword evidence="3 8" id="KW-0547">Nucleotide-binding</keyword>
<dbReference type="OrthoDB" id="5985073at2759"/>
<keyword evidence="12" id="KW-1185">Reference proteome</keyword>
<evidence type="ECO:0000259" key="10">
    <source>
        <dbReference type="PROSITE" id="PS50011"/>
    </source>
</evidence>
<organism evidence="11 12">
    <name type="scientific">Orchesella cincta</name>
    <name type="common">Springtail</name>
    <name type="synonym">Podura cincta</name>
    <dbReference type="NCBI Taxonomy" id="48709"/>
    <lineage>
        <taxon>Eukaryota</taxon>
        <taxon>Metazoa</taxon>
        <taxon>Ecdysozoa</taxon>
        <taxon>Arthropoda</taxon>
        <taxon>Hexapoda</taxon>
        <taxon>Collembola</taxon>
        <taxon>Entomobryomorpha</taxon>
        <taxon>Entomobryoidea</taxon>
        <taxon>Orchesellidae</taxon>
        <taxon>Orchesellinae</taxon>
        <taxon>Orchesella</taxon>
    </lineage>
</organism>
<feature type="domain" description="Protein kinase" evidence="10">
    <location>
        <begin position="311"/>
        <end position="582"/>
    </location>
</feature>
<evidence type="ECO:0000256" key="9">
    <source>
        <dbReference type="SAM" id="Phobius"/>
    </source>
</evidence>
<dbReference type="AlphaFoldDB" id="A0A1D2N1Y0"/>
<dbReference type="CDD" id="cd00325">
    <property type="entry name" value="chitinase_GH19"/>
    <property type="match status" value="1"/>
</dbReference>
<comment type="catalytic activity">
    <reaction evidence="7">
        <text>L-tyrosyl-[protein] + ATP = O-phospho-L-tyrosyl-[protein] + ADP + H(+)</text>
        <dbReference type="Rhea" id="RHEA:10596"/>
        <dbReference type="Rhea" id="RHEA-COMP:10136"/>
        <dbReference type="Rhea" id="RHEA-COMP:20101"/>
        <dbReference type="ChEBI" id="CHEBI:15378"/>
        <dbReference type="ChEBI" id="CHEBI:30616"/>
        <dbReference type="ChEBI" id="CHEBI:46858"/>
        <dbReference type="ChEBI" id="CHEBI:61978"/>
        <dbReference type="ChEBI" id="CHEBI:456216"/>
        <dbReference type="EC" id="2.7.10.1"/>
    </reaction>
</comment>
<dbReference type="GO" id="GO:0007169">
    <property type="term" value="P:cell surface receptor protein tyrosine kinase signaling pathway"/>
    <property type="evidence" value="ECO:0007669"/>
    <property type="project" value="TreeGrafter"/>
</dbReference>
<dbReference type="PROSITE" id="PS50011">
    <property type="entry name" value="PROTEIN_KINASE_DOM"/>
    <property type="match status" value="1"/>
</dbReference>
<dbReference type="EMBL" id="LJIJ01000290">
    <property type="protein sequence ID" value="ODM99250.1"/>
    <property type="molecule type" value="Genomic_DNA"/>
</dbReference>
<evidence type="ECO:0000256" key="8">
    <source>
        <dbReference type="PROSITE-ProRule" id="PRU10141"/>
    </source>
</evidence>
<evidence type="ECO:0000313" key="12">
    <source>
        <dbReference type="Proteomes" id="UP000094527"/>
    </source>
</evidence>
<dbReference type="STRING" id="48709.A0A1D2N1Y0"/>
<comment type="subcellular location">
    <subcellularLocation>
        <location evidence="1">Membrane</location>
        <topology evidence="1">Single-pass membrane protein</topology>
    </subcellularLocation>
</comment>
<dbReference type="FunFam" id="1.10.510.10:FF:000554">
    <property type="entry name" value="Predicted protein"/>
    <property type="match status" value="1"/>
</dbReference>
<dbReference type="Gene3D" id="1.10.510.10">
    <property type="entry name" value="Transferase(Phosphotransferase) domain 1"/>
    <property type="match status" value="1"/>
</dbReference>
<dbReference type="PRINTS" id="PR00109">
    <property type="entry name" value="TYRKINASE"/>
</dbReference>
<dbReference type="GO" id="GO:0005886">
    <property type="term" value="C:plasma membrane"/>
    <property type="evidence" value="ECO:0007669"/>
    <property type="project" value="TreeGrafter"/>
</dbReference>
<dbReference type="PROSITE" id="PS00109">
    <property type="entry name" value="PROTEIN_KINASE_TYR"/>
    <property type="match status" value="1"/>
</dbReference>
<dbReference type="Pfam" id="PF07714">
    <property type="entry name" value="PK_Tyr_Ser-Thr"/>
    <property type="match status" value="1"/>
</dbReference>
<keyword evidence="9" id="KW-1133">Transmembrane helix</keyword>
<dbReference type="InterPro" id="IPR023346">
    <property type="entry name" value="Lysozyme-like_dom_sf"/>
</dbReference>
<dbReference type="SUPFAM" id="SSF53955">
    <property type="entry name" value="Lysozyme-like"/>
    <property type="match status" value="1"/>
</dbReference>
<evidence type="ECO:0000256" key="7">
    <source>
        <dbReference type="ARBA" id="ARBA00051243"/>
    </source>
</evidence>
<gene>
    <name evidence="11" type="ORF">Ocin01_07432</name>
</gene>
<keyword evidence="2" id="KW-0808">Transferase</keyword>
<dbReference type="InterPro" id="IPR001245">
    <property type="entry name" value="Ser-Thr/Tyr_kinase_cat_dom"/>
</dbReference>
<dbReference type="GO" id="GO:0004568">
    <property type="term" value="F:chitinase activity"/>
    <property type="evidence" value="ECO:0007669"/>
    <property type="project" value="InterPro"/>
</dbReference>
<dbReference type="Proteomes" id="UP000094527">
    <property type="component" value="Unassembled WGS sequence"/>
</dbReference>
<dbReference type="Gene3D" id="3.30.200.20">
    <property type="entry name" value="Phosphorylase Kinase, domain 1"/>
    <property type="match status" value="1"/>
</dbReference>
<dbReference type="InterPro" id="IPR017441">
    <property type="entry name" value="Protein_kinase_ATP_BS"/>
</dbReference>
<keyword evidence="11" id="KW-0675">Receptor</keyword>
<evidence type="ECO:0000256" key="2">
    <source>
        <dbReference type="ARBA" id="ARBA00022679"/>
    </source>
</evidence>
<reference evidence="11 12" key="1">
    <citation type="journal article" date="2016" name="Genome Biol. Evol.">
        <title>Gene Family Evolution Reflects Adaptation to Soil Environmental Stressors in the Genome of the Collembolan Orchesella cincta.</title>
        <authorList>
            <person name="Faddeeva-Vakhrusheva A."/>
            <person name="Derks M.F."/>
            <person name="Anvar S.Y."/>
            <person name="Agamennone V."/>
            <person name="Suring W."/>
            <person name="Smit S."/>
            <person name="van Straalen N.M."/>
            <person name="Roelofs D."/>
        </authorList>
    </citation>
    <scope>NUCLEOTIDE SEQUENCE [LARGE SCALE GENOMIC DNA]</scope>
    <source>
        <tissue evidence="11">Mixed pool</tissue>
    </source>
</reference>
<feature type="transmembrane region" description="Helical" evidence="9">
    <location>
        <begin position="231"/>
        <end position="253"/>
    </location>
</feature>
<dbReference type="InterPro" id="IPR000719">
    <property type="entry name" value="Prot_kinase_dom"/>
</dbReference>
<feature type="binding site" evidence="8">
    <location>
        <position position="338"/>
    </location>
    <ligand>
        <name>ATP</name>
        <dbReference type="ChEBI" id="CHEBI:30616"/>
    </ligand>
</feature>
<dbReference type="SUPFAM" id="SSF56112">
    <property type="entry name" value="Protein kinase-like (PK-like)"/>
    <property type="match status" value="1"/>
</dbReference>
<keyword evidence="4" id="KW-0418">Kinase</keyword>
<dbReference type="CDD" id="cd00192">
    <property type="entry name" value="PTKc"/>
    <property type="match status" value="1"/>
</dbReference>
<proteinExistence type="predicted"/>
<dbReference type="GO" id="GO:0016998">
    <property type="term" value="P:cell wall macromolecule catabolic process"/>
    <property type="evidence" value="ECO:0007669"/>
    <property type="project" value="InterPro"/>
</dbReference>
<dbReference type="InterPro" id="IPR008266">
    <property type="entry name" value="Tyr_kinase_AS"/>
</dbReference>
<evidence type="ECO:0000256" key="3">
    <source>
        <dbReference type="ARBA" id="ARBA00022741"/>
    </source>
</evidence>
<dbReference type="GO" id="GO:0005524">
    <property type="term" value="F:ATP binding"/>
    <property type="evidence" value="ECO:0007669"/>
    <property type="project" value="UniProtKB-UniRule"/>
</dbReference>
<dbReference type="PANTHER" id="PTHR24416">
    <property type="entry name" value="TYROSINE-PROTEIN KINASE RECEPTOR"/>
    <property type="match status" value="1"/>
</dbReference>
<accession>A0A1D2N1Y0</accession>
<dbReference type="InterPro" id="IPR000726">
    <property type="entry name" value="Glyco_hydro_19_cat"/>
</dbReference>